<dbReference type="InterPro" id="IPR002081">
    <property type="entry name" value="Cryptochrome/DNA_photolyase_1"/>
</dbReference>
<dbReference type="InterPro" id="IPR014729">
    <property type="entry name" value="Rossmann-like_a/b/a_fold"/>
</dbReference>
<dbReference type="InterPro" id="IPR036134">
    <property type="entry name" value="Crypto/Photolyase_FAD-like_sf"/>
</dbReference>
<evidence type="ECO:0000313" key="9">
    <source>
        <dbReference type="Proteomes" id="UP000648257"/>
    </source>
</evidence>
<dbReference type="PANTHER" id="PTHR11455:SF22">
    <property type="entry name" value="CRYPTOCHROME DASH"/>
    <property type="match status" value="1"/>
</dbReference>
<dbReference type="SUPFAM" id="SSF52425">
    <property type="entry name" value="Cryptochrome/photolyase, N-terminal domain"/>
    <property type="match status" value="1"/>
</dbReference>
<keyword evidence="3 6" id="KW-0285">Flavoprotein</keyword>
<dbReference type="InterPro" id="IPR006050">
    <property type="entry name" value="DNA_photolyase_N"/>
</dbReference>
<comment type="function">
    <text evidence="6">May have a photoreceptor function.</text>
</comment>
<dbReference type="PRINTS" id="PR00147">
    <property type="entry name" value="DNAPHOTLYASE"/>
</dbReference>
<dbReference type="Pfam" id="PF03441">
    <property type="entry name" value="FAD_binding_7"/>
    <property type="match status" value="1"/>
</dbReference>
<gene>
    <name evidence="8" type="ORF">H8K52_15915</name>
</gene>
<evidence type="ECO:0000256" key="3">
    <source>
        <dbReference type="ARBA" id="ARBA00022630"/>
    </source>
</evidence>
<dbReference type="Gene3D" id="1.10.579.10">
    <property type="entry name" value="DNA Cyclobutane Dipyrimidine Photolyase, subunit A, domain 3"/>
    <property type="match status" value="1"/>
</dbReference>
<protein>
    <recommendedName>
        <fullName evidence="2 6">Cryptochrome DASH</fullName>
    </recommendedName>
</protein>
<dbReference type="InterPro" id="IPR005101">
    <property type="entry name" value="Cryptochr/Photolyase_FAD-bd"/>
</dbReference>
<keyword evidence="5 6" id="KW-0157">Chromophore</keyword>
<evidence type="ECO:0000256" key="6">
    <source>
        <dbReference type="RuleBase" id="RU367151"/>
    </source>
</evidence>
<evidence type="ECO:0000256" key="5">
    <source>
        <dbReference type="ARBA" id="ARBA00022991"/>
    </source>
</evidence>
<organism evidence="8 9">
    <name type="scientific">Undibacterium seohonense</name>
    <dbReference type="NCBI Taxonomy" id="1344950"/>
    <lineage>
        <taxon>Bacteria</taxon>
        <taxon>Pseudomonadati</taxon>
        <taxon>Pseudomonadota</taxon>
        <taxon>Betaproteobacteria</taxon>
        <taxon>Burkholderiales</taxon>
        <taxon>Oxalobacteraceae</taxon>
        <taxon>Undibacterium</taxon>
    </lineage>
</organism>
<keyword evidence="9" id="KW-1185">Reference proteome</keyword>
<evidence type="ECO:0000256" key="1">
    <source>
        <dbReference type="ARBA" id="ARBA00005862"/>
    </source>
</evidence>
<proteinExistence type="inferred from homology"/>
<dbReference type="Pfam" id="PF00875">
    <property type="entry name" value="DNA_photolyase"/>
    <property type="match status" value="1"/>
</dbReference>
<evidence type="ECO:0000259" key="7">
    <source>
        <dbReference type="PROSITE" id="PS51645"/>
    </source>
</evidence>
<accession>A0ABR6X7Y0</accession>
<keyword evidence="4 6" id="KW-0274">FAD</keyword>
<comment type="similarity">
    <text evidence="1 6">Belongs to the DNA photolyase class-1 family.</text>
</comment>
<dbReference type="InterPro" id="IPR036155">
    <property type="entry name" value="Crypto/Photolyase_N_sf"/>
</dbReference>
<evidence type="ECO:0000313" key="8">
    <source>
        <dbReference type="EMBL" id="MBC3808828.1"/>
    </source>
</evidence>
<dbReference type="Proteomes" id="UP000648257">
    <property type="component" value="Unassembled WGS sequence"/>
</dbReference>
<dbReference type="PANTHER" id="PTHR11455">
    <property type="entry name" value="CRYPTOCHROME"/>
    <property type="match status" value="1"/>
</dbReference>
<dbReference type="SUPFAM" id="SSF48173">
    <property type="entry name" value="Cryptochrome/photolyase FAD-binding domain"/>
    <property type="match status" value="1"/>
</dbReference>
<evidence type="ECO:0000256" key="2">
    <source>
        <dbReference type="ARBA" id="ARBA00017881"/>
    </source>
</evidence>
<feature type="domain" description="Photolyase/cryptochrome alpha/beta" evidence="7">
    <location>
        <begin position="4"/>
        <end position="145"/>
    </location>
</feature>
<dbReference type="InterPro" id="IPR014133">
    <property type="entry name" value="Cry_DASH"/>
</dbReference>
<name>A0ABR6X7Y0_9BURK</name>
<dbReference type="NCBIfam" id="TIGR02765">
    <property type="entry name" value="crypto_DASH"/>
    <property type="match status" value="1"/>
</dbReference>
<comment type="cofactor">
    <cofactor evidence="6">
        <name>(6R)-5,10-methylene-5,6,7,8-tetrahydrofolate</name>
        <dbReference type="ChEBI" id="CHEBI:15636"/>
    </cofactor>
    <text evidence="6">Binds 1 5,10-methenyltetrahydrofolate (MTHF) per subunit.</text>
</comment>
<dbReference type="EMBL" id="JACOFW010000020">
    <property type="protein sequence ID" value="MBC3808828.1"/>
    <property type="molecule type" value="Genomic_DNA"/>
</dbReference>
<dbReference type="Gene3D" id="1.25.40.80">
    <property type="match status" value="1"/>
</dbReference>
<comment type="cofactor">
    <cofactor evidence="6">
        <name>FAD</name>
        <dbReference type="ChEBI" id="CHEBI:57692"/>
    </cofactor>
    <text evidence="6">Binds 1 FAD per subunit.</text>
</comment>
<comment type="caution">
    <text evidence="8">The sequence shown here is derived from an EMBL/GenBank/DDBJ whole genome shotgun (WGS) entry which is preliminary data.</text>
</comment>
<evidence type="ECO:0000256" key="4">
    <source>
        <dbReference type="ARBA" id="ARBA00022827"/>
    </source>
</evidence>
<sequence>MMKTLIIYWFRHDLRVSDNLALNHACDLACELDAELLPVFCHTTAYGCLRTTQTIWGFARMSSHRQAFLLDTLVDLRQQLSSYQLELLELDGELCEQTDFFAYVAKHYDDVRFVCEDIAAPEEIAQRKGLQDLGFSVQAIWQSTMLNPDDFEFELIEMPDQFTAFRHKVEAARYTVRAPVPTQLARLQTLPSSTMQQLILHFGAKRIGEKHALTHDQRSSFPYWESAFQGGSRSAMQHLANYFSTDLAHSYKQTRNQLSGVDFSTKFSPWLASGALSAPQIIHALQNFEQTHGKSDSSYWIWFELLWRDYFRFLHRKYGAQLYRPSGLCKTPIELPAFDPARFHQWTHAATGDALIDAAMCELRMTGYVSNRQRQQVASYWLHELAGDWRVGAAWFESQLLDCDVYSNQGNWLYLAGLGTDPRGYLGGRWFDPQKQAKQHDADGRYRRLWNML</sequence>
<reference evidence="8 9" key="1">
    <citation type="submission" date="2020-08" db="EMBL/GenBank/DDBJ databases">
        <title>Novel species isolated from subtropical streams in China.</title>
        <authorList>
            <person name="Lu H."/>
        </authorList>
    </citation>
    <scope>NUCLEOTIDE SEQUENCE [LARGE SCALE GENOMIC DNA]</scope>
    <source>
        <strain evidence="8 9">KACC 16656</strain>
    </source>
</reference>
<dbReference type="PROSITE" id="PS51645">
    <property type="entry name" value="PHR_CRY_ALPHA_BETA"/>
    <property type="match status" value="1"/>
</dbReference>
<dbReference type="Gene3D" id="3.40.50.620">
    <property type="entry name" value="HUPs"/>
    <property type="match status" value="1"/>
</dbReference>